<comment type="caution">
    <text evidence="2">The sequence shown here is derived from an EMBL/GenBank/DDBJ whole genome shotgun (WGS) entry which is preliminary data.</text>
</comment>
<protein>
    <submittedName>
        <fullName evidence="2">Uncharacterized protein</fullName>
    </submittedName>
</protein>
<dbReference type="EMBL" id="LSSL01007064">
    <property type="protein sequence ID" value="OLY78178.1"/>
    <property type="molecule type" value="Genomic_DNA"/>
</dbReference>
<reference evidence="2 3" key="1">
    <citation type="journal article" date="2016" name="Mol. Biol. Evol.">
        <title>Genome-Wide Survey of Gut Fungi (Harpellales) Reveals the First Horizontally Transferred Ubiquitin Gene from a Mosquito Host.</title>
        <authorList>
            <person name="Wang Y."/>
            <person name="White M.M."/>
            <person name="Kvist S."/>
            <person name="Moncalvo J.M."/>
        </authorList>
    </citation>
    <scope>NUCLEOTIDE SEQUENCE [LARGE SCALE GENOMIC DNA]</scope>
    <source>
        <strain evidence="2 3">ALG-7-W6</strain>
    </source>
</reference>
<feature type="compositionally biased region" description="Basic and acidic residues" evidence="1">
    <location>
        <begin position="61"/>
        <end position="75"/>
    </location>
</feature>
<sequence length="90" mass="10250">MDQEKPDALIAIKKARETVYGLKEISQLTIKREWIVRGGPTRHLNKSPGMRTPVNIQTDLEKAQGKPIDQKTVDRDFDEDFISLKPDTTS</sequence>
<dbReference type="AlphaFoldDB" id="A0A1R0GMT5"/>
<evidence type="ECO:0000313" key="3">
    <source>
        <dbReference type="Proteomes" id="UP000187455"/>
    </source>
</evidence>
<proteinExistence type="predicted"/>
<evidence type="ECO:0000313" key="2">
    <source>
        <dbReference type="EMBL" id="OLY78178.1"/>
    </source>
</evidence>
<keyword evidence="3" id="KW-1185">Reference proteome</keyword>
<organism evidence="2 3">
    <name type="scientific">Smittium mucronatum</name>
    <dbReference type="NCBI Taxonomy" id="133383"/>
    <lineage>
        <taxon>Eukaryota</taxon>
        <taxon>Fungi</taxon>
        <taxon>Fungi incertae sedis</taxon>
        <taxon>Zoopagomycota</taxon>
        <taxon>Kickxellomycotina</taxon>
        <taxon>Harpellomycetes</taxon>
        <taxon>Harpellales</taxon>
        <taxon>Legeriomycetaceae</taxon>
        <taxon>Smittium</taxon>
    </lineage>
</organism>
<gene>
    <name evidence="2" type="ORF">AYI68_g7778</name>
</gene>
<name>A0A1R0GMT5_9FUNG</name>
<dbReference type="Proteomes" id="UP000187455">
    <property type="component" value="Unassembled WGS sequence"/>
</dbReference>
<evidence type="ECO:0000256" key="1">
    <source>
        <dbReference type="SAM" id="MobiDB-lite"/>
    </source>
</evidence>
<accession>A0A1R0GMT5</accession>
<feature type="region of interest" description="Disordered" evidence="1">
    <location>
        <begin position="61"/>
        <end position="90"/>
    </location>
</feature>